<evidence type="ECO:0000313" key="1">
    <source>
        <dbReference type="EMBL" id="KAK2146935.1"/>
    </source>
</evidence>
<dbReference type="Proteomes" id="UP001208570">
    <property type="component" value="Unassembled WGS sequence"/>
</dbReference>
<keyword evidence="2" id="KW-1185">Reference proteome</keyword>
<sequence length="167" mass="19307">MNQIRHETAQQYADIKGVCFPKRYRQLKAIIRKILMAYQDIIITKESELRILNRGDFDLLDPLDFTIGVDDEDRRRPNSVAILDLPDREASEEDTLGPLSGLGAMSNCQLKKLVRQLQLSVANLQEVFKEECAVFQQLAIQYKHCDRYGLLQRYVVLKYIVKIASSF</sequence>
<proteinExistence type="predicted"/>
<dbReference type="EMBL" id="JAODUP010000578">
    <property type="protein sequence ID" value="KAK2146935.1"/>
    <property type="molecule type" value="Genomic_DNA"/>
</dbReference>
<comment type="caution">
    <text evidence="1">The sequence shown here is derived from an EMBL/GenBank/DDBJ whole genome shotgun (WGS) entry which is preliminary data.</text>
</comment>
<dbReference type="AlphaFoldDB" id="A0AAD9MVG6"/>
<name>A0AAD9MVG6_9ANNE</name>
<accession>A0AAD9MVG6</accession>
<gene>
    <name evidence="1" type="ORF">LSH36_578g01039</name>
</gene>
<organism evidence="1 2">
    <name type="scientific">Paralvinella palmiformis</name>
    <dbReference type="NCBI Taxonomy" id="53620"/>
    <lineage>
        <taxon>Eukaryota</taxon>
        <taxon>Metazoa</taxon>
        <taxon>Spiralia</taxon>
        <taxon>Lophotrochozoa</taxon>
        <taxon>Annelida</taxon>
        <taxon>Polychaeta</taxon>
        <taxon>Sedentaria</taxon>
        <taxon>Canalipalpata</taxon>
        <taxon>Terebellida</taxon>
        <taxon>Terebelliformia</taxon>
        <taxon>Alvinellidae</taxon>
        <taxon>Paralvinella</taxon>
    </lineage>
</organism>
<evidence type="ECO:0000313" key="2">
    <source>
        <dbReference type="Proteomes" id="UP001208570"/>
    </source>
</evidence>
<reference evidence="1" key="1">
    <citation type="journal article" date="2023" name="Mol. Biol. Evol.">
        <title>Third-Generation Sequencing Reveals the Adaptive Role of the Epigenome in Three Deep-Sea Polychaetes.</title>
        <authorList>
            <person name="Perez M."/>
            <person name="Aroh O."/>
            <person name="Sun Y."/>
            <person name="Lan Y."/>
            <person name="Juniper S.K."/>
            <person name="Young C.R."/>
            <person name="Angers B."/>
            <person name="Qian P.Y."/>
        </authorList>
    </citation>
    <scope>NUCLEOTIDE SEQUENCE</scope>
    <source>
        <strain evidence="1">P08H-3</strain>
    </source>
</reference>
<protein>
    <submittedName>
        <fullName evidence="1">Uncharacterized protein</fullName>
    </submittedName>
</protein>